<dbReference type="NCBIfam" id="NF009180">
    <property type="entry name" value="PRK12528.1"/>
    <property type="match status" value="1"/>
</dbReference>
<dbReference type="EMBL" id="RBXP01000020">
    <property type="protein sequence ID" value="RKT49641.1"/>
    <property type="molecule type" value="Genomic_DNA"/>
</dbReference>
<dbReference type="OrthoDB" id="8654550at2"/>
<dbReference type="GO" id="GO:0006352">
    <property type="term" value="P:DNA-templated transcription initiation"/>
    <property type="evidence" value="ECO:0007669"/>
    <property type="project" value="InterPro"/>
</dbReference>
<proteinExistence type="inferred from homology"/>
<gene>
    <name evidence="7" type="ORF">DFR40_3307</name>
</gene>
<feature type="domain" description="RNA polymerase sigma factor 70 region 4 type 2" evidence="6">
    <location>
        <begin position="106"/>
        <end position="154"/>
    </location>
</feature>
<evidence type="ECO:0000259" key="5">
    <source>
        <dbReference type="Pfam" id="PF04542"/>
    </source>
</evidence>
<dbReference type="Pfam" id="PF04542">
    <property type="entry name" value="Sigma70_r2"/>
    <property type="match status" value="1"/>
</dbReference>
<dbReference type="InterPro" id="IPR007627">
    <property type="entry name" value="RNA_pol_sigma70_r2"/>
</dbReference>
<evidence type="ECO:0000259" key="6">
    <source>
        <dbReference type="Pfam" id="PF08281"/>
    </source>
</evidence>
<dbReference type="InterPro" id="IPR036388">
    <property type="entry name" value="WH-like_DNA-bd_sf"/>
</dbReference>
<sequence length="165" mass="18803">MSAAHPVAELYADHHRWLHAWLRKKLGCAHQAADLVHDTYLRLLRRDEMPRLEEPRAFLLTVAQRVLANHWRHQRIERAFLETLAQWPQALAPSAEEKACLIDALVEIDRLLDGLPAVVKRCFLHAQLDGMSHGEIAAELGISLSSVKRYLVKAGARCYFALDLE</sequence>
<evidence type="ECO:0000256" key="4">
    <source>
        <dbReference type="ARBA" id="ARBA00023163"/>
    </source>
</evidence>
<dbReference type="PANTHER" id="PTHR43133">
    <property type="entry name" value="RNA POLYMERASE ECF-TYPE SIGMA FACTO"/>
    <property type="match status" value="1"/>
</dbReference>
<keyword evidence="3" id="KW-0731">Sigma factor</keyword>
<dbReference type="InterPro" id="IPR013324">
    <property type="entry name" value="RNA_pol_sigma_r3/r4-like"/>
</dbReference>
<dbReference type="GO" id="GO:0016987">
    <property type="term" value="F:sigma factor activity"/>
    <property type="evidence" value="ECO:0007669"/>
    <property type="project" value="UniProtKB-KW"/>
</dbReference>
<keyword evidence="2" id="KW-0805">Transcription regulation</keyword>
<name>A0A495VJS7_9RHOO</name>
<dbReference type="InterPro" id="IPR014284">
    <property type="entry name" value="RNA_pol_sigma-70_dom"/>
</dbReference>
<comment type="caution">
    <text evidence="7">The sequence shown here is derived from an EMBL/GenBank/DDBJ whole genome shotgun (WGS) entry which is preliminary data.</text>
</comment>
<dbReference type="NCBIfam" id="TIGR02937">
    <property type="entry name" value="sigma70-ECF"/>
    <property type="match status" value="1"/>
</dbReference>
<evidence type="ECO:0000313" key="8">
    <source>
        <dbReference type="Proteomes" id="UP000270626"/>
    </source>
</evidence>
<dbReference type="GO" id="GO:0003677">
    <property type="term" value="F:DNA binding"/>
    <property type="evidence" value="ECO:0007669"/>
    <property type="project" value="InterPro"/>
</dbReference>
<dbReference type="Gene3D" id="1.10.10.10">
    <property type="entry name" value="Winged helix-like DNA-binding domain superfamily/Winged helix DNA-binding domain"/>
    <property type="match status" value="1"/>
</dbReference>
<keyword evidence="4" id="KW-0804">Transcription</keyword>
<accession>A0A495VJS7</accession>
<comment type="similarity">
    <text evidence="1">Belongs to the sigma-70 factor family. ECF subfamily.</text>
</comment>
<dbReference type="SUPFAM" id="SSF88659">
    <property type="entry name" value="Sigma3 and sigma4 domains of RNA polymerase sigma factors"/>
    <property type="match status" value="1"/>
</dbReference>
<dbReference type="RefSeq" id="WP_121459564.1">
    <property type="nucleotide sequence ID" value="NZ_RBXP01000020.1"/>
</dbReference>
<dbReference type="AlphaFoldDB" id="A0A495VJS7"/>
<organism evidence="7 8">
    <name type="scientific">Azonexus fungiphilus</name>
    <dbReference type="NCBI Taxonomy" id="146940"/>
    <lineage>
        <taxon>Bacteria</taxon>
        <taxon>Pseudomonadati</taxon>
        <taxon>Pseudomonadota</taxon>
        <taxon>Betaproteobacteria</taxon>
        <taxon>Rhodocyclales</taxon>
        <taxon>Azonexaceae</taxon>
        <taxon>Azonexus</taxon>
    </lineage>
</organism>
<dbReference type="SUPFAM" id="SSF88946">
    <property type="entry name" value="Sigma2 domain of RNA polymerase sigma factors"/>
    <property type="match status" value="1"/>
</dbReference>
<dbReference type="Gene3D" id="1.10.1740.10">
    <property type="match status" value="1"/>
</dbReference>
<feature type="domain" description="RNA polymerase sigma-70 region 2" evidence="5">
    <location>
        <begin position="10"/>
        <end position="75"/>
    </location>
</feature>
<evidence type="ECO:0000256" key="3">
    <source>
        <dbReference type="ARBA" id="ARBA00023082"/>
    </source>
</evidence>
<evidence type="ECO:0000313" key="7">
    <source>
        <dbReference type="EMBL" id="RKT49641.1"/>
    </source>
</evidence>
<dbReference type="Pfam" id="PF08281">
    <property type="entry name" value="Sigma70_r4_2"/>
    <property type="match status" value="1"/>
</dbReference>
<dbReference type="InterPro" id="IPR013249">
    <property type="entry name" value="RNA_pol_sigma70_r4_t2"/>
</dbReference>
<evidence type="ECO:0000256" key="1">
    <source>
        <dbReference type="ARBA" id="ARBA00010641"/>
    </source>
</evidence>
<dbReference type="InterPro" id="IPR039425">
    <property type="entry name" value="RNA_pol_sigma-70-like"/>
</dbReference>
<reference evidence="7 8" key="1">
    <citation type="submission" date="2018-10" db="EMBL/GenBank/DDBJ databases">
        <title>Genomic Encyclopedia of Type Strains, Phase IV (KMG-IV): sequencing the most valuable type-strain genomes for metagenomic binning, comparative biology and taxonomic classification.</title>
        <authorList>
            <person name="Goeker M."/>
        </authorList>
    </citation>
    <scope>NUCLEOTIDE SEQUENCE [LARGE SCALE GENOMIC DNA]</scope>
    <source>
        <strain evidence="7 8">DSM 23841</strain>
    </source>
</reference>
<evidence type="ECO:0000256" key="2">
    <source>
        <dbReference type="ARBA" id="ARBA00023015"/>
    </source>
</evidence>
<keyword evidence="8" id="KW-1185">Reference proteome</keyword>
<dbReference type="Proteomes" id="UP000270626">
    <property type="component" value="Unassembled WGS sequence"/>
</dbReference>
<protein>
    <submittedName>
        <fullName evidence="7">RNA polymerase sigma-70 factor (ECF subfamily)</fullName>
    </submittedName>
</protein>
<dbReference type="PANTHER" id="PTHR43133:SF63">
    <property type="entry name" value="RNA POLYMERASE SIGMA FACTOR FECI-RELATED"/>
    <property type="match status" value="1"/>
</dbReference>
<dbReference type="InterPro" id="IPR013325">
    <property type="entry name" value="RNA_pol_sigma_r2"/>
</dbReference>